<reference evidence="3 4" key="1">
    <citation type="submission" date="2013-02" db="EMBL/GenBank/DDBJ databases">
        <title>Whole genome shotgun sequence of Gordonia malaquae NBRC 108250.</title>
        <authorList>
            <person name="Yoshida I."/>
            <person name="Hosoyama A."/>
            <person name="Tsuchikane K."/>
            <person name="Ando Y."/>
            <person name="Baba S."/>
            <person name="Ohji S."/>
            <person name="Hamada M."/>
            <person name="Tamura T."/>
            <person name="Yamazoe A."/>
            <person name="Yamazaki S."/>
            <person name="Fujita N."/>
        </authorList>
    </citation>
    <scope>NUCLEOTIDE SEQUENCE [LARGE SCALE GENOMIC DNA]</scope>
    <source>
        <strain evidence="3 4">NBRC 108250</strain>
    </source>
</reference>
<organism evidence="3 4">
    <name type="scientific">Gordonia malaquae NBRC 108250</name>
    <dbReference type="NCBI Taxonomy" id="1223542"/>
    <lineage>
        <taxon>Bacteria</taxon>
        <taxon>Bacillati</taxon>
        <taxon>Actinomycetota</taxon>
        <taxon>Actinomycetes</taxon>
        <taxon>Mycobacteriales</taxon>
        <taxon>Gordoniaceae</taxon>
        <taxon>Gordonia</taxon>
    </lineage>
</organism>
<sequence>MAGIVAAGVPAQALAATMPSIDSGVAVDGPTIGDHHDVLGTWVPSDLLGDAFVVVTPGTDDDGVFPRNNGLVGDRQSKIVQYPQSFGPFIGGRSGHLVPFFAPSYDESRDIAVDRNLQIMEAFQNADRVVVFTGFSQGAEALGNAAEIAADRGLPGENTLVLLMSDPRSPWGIKSGLQDLPFSAPVMAFLGAESNGARDPGRTGDTKVVQVVVKGDPVAGWQWDPVRPVSSLLVNGAGFLVIHAGTGKYSYAHLENLDHEATYYSKNGNTTYEVYDTYHPFALLQYTIADAMGIEVSDATMREWDRQAESFYPTQDLTPETADPNAPMVRDIPQGRHRLLDDSGQWAAPDAGNARHRAPAHAAPDDSVEVSTVVSGDDSGEGENDAGSSDVAPVDTATVDEAVPEDSADVADQAPVDAPADVPQDDEGSASADQ</sequence>
<name>M3VEE3_GORML</name>
<dbReference type="Gene3D" id="3.40.50.1820">
    <property type="entry name" value="alpha/beta hydrolase"/>
    <property type="match status" value="1"/>
</dbReference>
<evidence type="ECO:0000313" key="3">
    <source>
        <dbReference type="EMBL" id="GAC79189.1"/>
    </source>
</evidence>
<feature type="region of interest" description="Disordered" evidence="1">
    <location>
        <begin position="311"/>
        <end position="434"/>
    </location>
</feature>
<dbReference type="STRING" id="410332.SAMN04488550_3748"/>
<dbReference type="InterPro" id="IPR029058">
    <property type="entry name" value="AB_hydrolase_fold"/>
</dbReference>
<dbReference type="OrthoDB" id="4370894at2"/>
<keyword evidence="4" id="KW-1185">Reference proteome</keyword>
<dbReference type="AlphaFoldDB" id="M3VEE3"/>
<evidence type="ECO:0000313" key="4">
    <source>
        <dbReference type="Proteomes" id="UP000035009"/>
    </source>
</evidence>
<gene>
    <name evidence="3" type="ORF">GM1_007_01480</name>
</gene>
<protein>
    <recommendedName>
        <fullName evidence="2">PE-PPE domain-containing protein</fullName>
    </recommendedName>
</protein>
<dbReference type="eggNOG" id="ENOG5031VEE">
    <property type="taxonomic scope" value="Bacteria"/>
</dbReference>
<accession>M3VEE3</accession>
<comment type="caution">
    <text evidence="3">The sequence shown here is derived from an EMBL/GenBank/DDBJ whole genome shotgun (WGS) entry which is preliminary data.</text>
</comment>
<dbReference type="Pfam" id="PF08237">
    <property type="entry name" value="PE-PPE"/>
    <property type="match status" value="1"/>
</dbReference>
<dbReference type="SUPFAM" id="SSF53474">
    <property type="entry name" value="alpha/beta-Hydrolases"/>
    <property type="match status" value="1"/>
</dbReference>
<feature type="compositionally biased region" description="Low complexity" evidence="1">
    <location>
        <begin position="410"/>
        <end position="422"/>
    </location>
</feature>
<feature type="domain" description="PE-PPE" evidence="2">
    <location>
        <begin position="76"/>
        <end position="277"/>
    </location>
</feature>
<evidence type="ECO:0000256" key="1">
    <source>
        <dbReference type="SAM" id="MobiDB-lite"/>
    </source>
</evidence>
<evidence type="ECO:0000259" key="2">
    <source>
        <dbReference type="Pfam" id="PF08237"/>
    </source>
</evidence>
<dbReference type="Proteomes" id="UP000035009">
    <property type="component" value="Unassembled WGS sequence"/>
</dbReference>
<proteinExistence type="predicted"/>
<dbReference type="EMBL" id="BAOP01000007">
    <property type="protein sequence ID" value="GAC79189.1"/>
    <property type="molecule type" value="Genomic_DNA"/>
</dbReference>
<dbReference type="InterPro" id="IPR013228">
    <property type="entry name" value="PE-PPE_C"/>
</dbReference>